<keyword evidence="1" id="KW-0732">Signal</keyword>
<evidence type="ECO:0000256" key="1">
    <source>
        <dbReference type="SAM" id="SignalP"/>
    </source>
</evidence>
<evidence type="ECO:0000313" key="2">
    <source>
        <dbReference type="EMBL" id="TQV81341.1"/>
    </source>
</evidence>
<comment type="caution">
    <text evidence="2">The sequence shown here is derived from an EMBL/GenBank/DDBJ whole genome shotgun (WGS) entry which is preliminary data.</text>
</comment>
<gene>
    <name evidence="2" type="ORF">FKG94_09630</name>
</gene>
<evidence type="ECO:0008006" key="4">
    <source>
        <dbReference type="Google" id="ProtNLM"/>
    </source>
</evidence>
<feature type="signal peptide" evidence="1">
    <location>
        <begin position="1"/>
        <end position="23"/>
    </location>
</feature>
<proteinExistence type="predicted"/>
<dbReference type="Proteomes" id="UP000319732">
    <property type="component" value="Unassembled WGS sequence"/>
</dbReference>
<organism evidence="2 3">
    <name type="scientific">Exilibacterium tricleocarpae</name>
    <dbReference type="NCBI Taxonomy" id="2591008"/>
    <lineage>
        <taxon>Bacteria</taxon>
        <taxon>Pseudomonadati</taxon>
        <taxon>Pseudomonadota</taxon>
        <taxon>Gammaproteobacteria</taxon>
        <taxon>Cellvibrionales</taxon>
        <taxon>Cellvibrionaceae</taxon>
        <taxon>Exilibacterium</taxon>
    </lineage>
</organism>
<accession>A0A545TW05</accession>
<feature type="chain" id="PRO_5021797122" description="Outer membrane protein assembly factor BamE" evidence="1">
    <location>
        <begin position="24"/>
        <end position="103"/>
    </location>
</feature>
<dbReference type="OrthoDB" id="7063662at2"/>
<evidence type="ECO:0000313" key="3">
    <source>
        <dbReference type="Proteomes" id="UP000319732"/>
    </source>
</evidence>
<dbReference type="RefSeq" id="WP_142904002.1">
    <property type="nucleotide sequence ID" value="NZ_ML660091.1"/>
</dbReference>
<protein>
    <recommendedName>
        <fullName evidence="4">Outer membrane protein assembly factor BamE</fullName>
    </recommendedName>
</protein>
<keyword evidence="3" id="KW-1185">Reference proteome</keyword>
<sequence length="103" mass="11534">MNKRIGTNLLLAAILAGSAAVTAETIEIPVGQQAQEKWSLDRPVKGMNKQQVEALFGRPQVWNDPTGDPPISSWVYNEFVVYFEYEHVIHTVLKHLSSEAQTQ</sequence>
<dbReference type="EMBL" id="VHSG01000008">
    <property type="protein sequence ID" value="TQV81341.1"/>
    <property type="molecule type" value="Genomic_DNA"/>
</dbReference>
<dbReference type="AlphaFoldDB" id="A0A545TW05"/>
<reference evidence="2 3" key="1">
    <citation type="submission" date="2019-06" db="EMBL/GenBank/DDBJ databases">
        <title>Whole genome sequence for Cellvibrionaceae sp. R142.</title>
        <authorList>
            <person name="Wang G."/>
        </authorList>
    </citation>
    <scope>NUCLEOTIDE SEQUENCE [LARGE SCALE GENOMIC DNA]</scope>
    <source>
        <strain evidence="2 3">R142</strain>
    </source>
</reference>
<name>A0A545TW05_9GAMM</name>